<feature type="region of interest" description="Disordered" evidence="1">
    <location>
        <begin position="1"/>
        <end position="24"/>
    </location>
</feature>
<evidence type="ECO:0000313" key="2">
    <source>
        <dbReference type="EMBL" id="PIW16629.1"/>
    </source>
</evidence>
<reference evidence="2 3" key="1">
    <citation type="submission" date="2017-09" db="EMBL/GenBank/DDBJ databases">
        <title>Depth-based differentiation of microbial function through sediment-hosted aquifers and enrichment of novel symbionts in the deep terrestrial subsurface.</title>
        <authorList>
            <person name="Probst A.J."/>
            <person name="Ladd B."/>
            <person name="Jarett J.K."/>
            <person name="Geller-Mcgrath D.E."/>
            <person name="Sieber C.M."/>
            <person name="Emerson J.B."/>
            <person name="Anantharaman K."/>
            <person name="Thomas B.C."/>
            <person name="Malmstrom R."/>
            <person name="Stieglmeier M."/>
            <person name="Klingl A."/>
            <person name="Woyke T."/>
            <person name="Ryan C.M."/>
            <person name="Banfield J.F."/>
        </authorList>
    </citation>
    <scope>NUCLEOTIDE SEQUENCE [LARGE SCALE GENOMIC DNA]</scope>
    <source>
        <strain evidence="2">CG17_big_fil_post_rev_8_21_14_2_50_48_46</strain>
    </source>
</reference>
<dbReference type="AlphaFoldDB" id="A0A2M7G451"/>
<gene>
    <name evidence="2" type="ORF">COW36_12745</name>
</gene>
<proteinExistence type="predicted"/>
<dbReference type="EMBL" id="PFFQ01000037">
    <property type="protein sequence ID" value="PIW16629.1"/>
    <property type="molecule type" value="Genomic_DNA"/>
</dbReference>
<name>A0A2M7G451_9BACT</name>
<sequence length="67" mass="7702">MPSREGAARFVPEKPKMGNPLKQGKNLVEGSRARDSWNQIQAAQSELPARASERCKWLRRLKRRAAW</sequence>
<accession>A0A2M7G451</accession>
<protein>
    <submittedName>
        <fullName evidence="2">Uncharacterized protein</fullName>
    </submittedName>
</protein>
<dbReference type="Proteomes" id="UP000231019">
    <property type="component" value="Unassembled WGS sequence"/>
</dbReference>
<organism evidence="2 3">
    <name type="scientific">bacterium (Candidatus Blackallbacteria) CG17_big_fil_post_rev_8_21_14_2_50_48_46</name>
    <dbReference type="NCBI Taxonomy" id="2014261"/>
    <lineage>
        <taxon>Bacteria</taxon>
        <taxon>Candidatus Blackallbacteria</taxon>
    </lineage>
</organism>
<comment type="caution">
    <text evidence="2">The sequence shown here is derived from an EMBL/GenBank/DDBJ whole genome shotgun (WGS) entry which is preliminary data.</text>
</comment>
<evidence type="ECO:0000256" key="1">
    <source>
        <dbReference type="SAM" id="MobiDB-lite"/>
    </source>
</evidence>
<evidence type="ECO:0000313" key="3">
    <source>
        <dbReference type="Proteomes" id="UP000231019"/>
    </source>
</evidence>